<evidence type="ECO:0008006" key="6">
    <source>
        <dbReference type="Google" id="ProtNLM"/>
    </source>
</evidence>
<accession>A0A1M6R3Q8</accession>
<dbReference type="Pfam" id="PF03235">
    <property type="entry name" value="GmrSD_N"/>
    <property type="match status" value="1"/>
</dbReference>
<evidence type="ECO:0000259" key="2">
    <source>
        <dbReference type="Pfam" id="PF03235"/>
    </source>
</evidence>
<keyword evidence="5" id="KW-1185">Reference proteome</keyword>
<feature type="domain" description="GmrSD restriction endonucleases C-terminal" evidence="3">
    <location>
        <begin position="563"/>
        <end position="679"/>
    </location>
</feature>
<feature type="compositionally biased region" description="Basic and acidic residues" evidence="1">
    <location>
        <begin position="281"/>
        <end position="306"/>
    </location>
</feature>
<sequence>MTEAIQKNIKELFSESGVRYEIPVYQRDYAWTESQICQLIQDIADYAKETPTGNYYIGTLVVHPRTQGNQVVYETIDGQQRLTTLVLLLMHLQKMLKLLPKNEQENVNLDWFKGDMLSFACRPKSTEALKRLGNEKANIENAELNTSILQGYQVIERSLPKILAEKELNEKIFVKYLGKHVCILRVPVPNDTDLNHYFEIMNSRGEQLEMHEILKARCLECLKDEKERVAFHKIWEAASDMNHYMQYGFTAVERDTIFGNGQDELKWNVLESKERIYEALKGESENSDTKPLEELAKPENLSKDMGKQSQENEDDGNSPFHSIINFSNFLLHVLRIYAKRNNVKEDIPLDDKRLLETFGKFINPSNEKANPEVTNSLTDKEAKRKFVKQFGYDLLKLKFLFDKYIIKREFDNGKEQWSLKRIRCYNKSNSYIGTFGKEESFETGADLNREVLMLLSMFHVSAPTLAYKHWLNGALMWLSEQPGNISGEVYKTYLEKMARSFFRDRFLSTTPIDYNEIIYTHNCETQYAGEFNESALNRGTGVENFVFNYLDYLLWKDYKGLKEAFCVLDGEGKEVKIEEKDIATKISGFEFTFRSSVEHFYPQHPINGKELAKEACDNFGNLCLISSEKNSRLSNYMPSAKKEHYKNASRIDSIKQCVMMQYTNWTADEIEHHYRKMVEIFNNNLKEKSHDN</sequence>
<evidence type="ECO:0000313" key="5">
    <source>
        <dbReference type="Proteomes" id="UP000184275"/>
    </source>
</evidence>
<evidence type="ECO:0000259" key="3">
    <source>
        <dbReference type="Pfam" id="PF07510"/>
    </source>
</evidence>
<evidence type="ECO:0000256" key="1">
    <source>
        <dbReference type="SAM" id="MobiDB-lite"/>
    </source>
</evidence>
<dbReference type="RefSeq" id="WP_073302423.1">
    <property type="nucleotide sequence ID" value="NZ_FRAW01000003.1"/>
</dbReference>
<feature type="region of interest" description="Disordered" evidence="1">
    <location>
        <begin position="281"/>
        <end position="317"/>
    </location>
</feature>
<dbReference type="Pfam" id="PF07510">
    <property type="entry name" value="GmrSD_C"/>
    <property type="match status" value="1"/>
</dbReference>
<gene>
    <name evidence="4" type="ORF">SAMN05720469_10396</name>
</gene>
<evidence type="ECO:0000313" key="4">
    <source>
        <dbReference type="EMBL" id="SHK26958.1"/>
    </source>
</evidence>
<proteinExistence type="predicted"/>
<dbReference type="InterPro" id="IPR004919">
    <property type="entry name" value="GmrSD_N"/>
</dbReference>
<dbReference type="InterPro" id="IPR011089">
    <property type="entry name" value="GmrSD_C"/>
</dbReference>
<organism evidence="4 5">
    <name type="scientific">Fibrobacter intestinalis</name>
    <dbReference type="NCBI Taxonomy" id="28122"/>
    <lineage>
        <taxon>Bacteria</taxon>
        <taxon>Pseudomonadati</taxon>
        <taxon>Fibrobacterota</taxon>
        <taxon>Fibrobacteria</taxon>
        <taxon>Fibrobacterales</taxon>
        <taxon>Fibrobacteraceae</taxon>
        <taxon>Fibrobacter</taxon>
    </lineage>
</organism>
<protein>
    <recommendedName>
        <fullName evidence="6">DUF262 domain-containing protein</fullName>
    </recommendedName>
</protein>
<feature type="domain" description="GmrSD restriction endonucleases N-terminal" evidence="2">
    <location>
        <begin position="9"/>
        <end position="217"/>
    </location>
</feature>
<dbReference type="Proteomes" id="UP000184275">
    <property type="component" value="Unassembled WGS sequence"/>
</dbReference>
<dbReference type="EMBL" id="FRAW01000003">
    <property type="protein sequence ID" value="SHK26958.1"/>
    <property type="molecule type" value="Genomic_DNA"/>
</dbReference>
<reference evidence="5" key="1">
    <citation type="submission" date="2016-11" db="EMBL/GenBank/DDBJ databases">
        <authorList>
            <person name="Varghese N."/>
            <person name="Submissions S."/>
        </authorList>
    </citation>
    <scope>NUCLEOTIDE SEQUENCE [LARGE SCALE GENOMIC DNA]</scope>
    <source>
        <strain evidence="5">UWOS</strain>
    </source>
</reference>
<name>A0A1M6R3Q8_9BACT</name>
<dbReference type="AlphaFoldDB" id="A0A1M6R3Q8"/>
<dbReference type="PANTHER" id="PTHR35149">
    <property type="entry name" value="SLL5132 PROTEIN"/>
    <property type="match status" value="1"/>
</dbReference>
<dbReference type="PANTHER" id="PTHR35149:SF2">
    <property type="entry name" value="DUF262 DOMAIN-CONTAINING PROTEIN"/>
    <property type="match status" value="1"/>
</dbReference>